<evidence type="ECO:0000313" key="2">
    <source>
        <dbReference type="Proteomes" id="UP000077071"/>
    </source>
</evidence>
<dbReference type="EMBL" id="CP015515">
    <property type="protein sequence ID" value="AND15248.1"/>
    <property type="molecule type" value="Genomic_DNA"/>
</dbReference>
<dbReference type="PATRIC" id="fig|33888.3.peg.94"/>
<reference evidence="1 2" key="1">
    <citation type="submission" date="2016-05" db="EMBL/GenBank/DDBJ databases">
        <title>Complete genome sequence of Rathayibacter tritici NCPPB 1953.</title>
        <authorList>
            <person name="Park J."/>
            <person name="Lee H.-H."/>
            <person name="Lee S.-W."/>
            <person name="Seo Y.-S."/>
        </authorList>
    </citation>
    <scope>NUCLEOTIDE SEQUENCE [LARGE SCALE GENOMIC DNA]</scope>
    <source>
        <strain evidence="1 2">NCPPB 1953</strain>
    </source>
</reference>
<dbReference type="InterPro" id="IPR043733">
    <property type="entry name" value="DUF5677"/>
</dbReference>
<protein>
    <submittedName>
        <fullName evidence="1">Uncharacterized protein</fullName>
    </submittedName>
</protein>
<gene>
    <name evidence="1" type="ORF">A6122_0079</name>
</gene>
<dbReference type="Proteomes" id="UP000077071">
    <property type="component" value="Chromosome"/>
</dbReference>
<name>A0A160KQG8_9MICO</name>
<sequence length="276" mass="30613">MSSGRNQRRRNDARRRQWLESTSSTDALRRLCAIWEERNADPITAYSTEFDVHVVVALRALVAHGVDCGRAIATLYEAGQPLAAVPVIRTLMEDAMTGAWLLKTPDGWKGFLREGADTRRKLLGNIRVAKPGLREDLVGAELQRAKELLDQYDTFKDEKDFFQRARSVTGSEDLYLLFRMASGVSHAGVRIVDLYTKEDPTSSSGVGWLEKANYEQADMWMRIASALLVRALVAWNHVLAGNPLEPALAPLAKRLGEAPALTFGPLFQTASEPTSS</sequence>
<accession>A0A160KQG8</accession>
<keyword evidence="2" id="KW-1185">Reference proteome</keyword>
<dbReference type="STRING" id="33888.A6122_0079"/>
<proteinExistence type="predicted"/>
<dbReference type="RefSeq" id="WP_068250201.1">
    <property type="nucleotide sequence ID" value="NZ_CP015515.1"/>
</dbReference>
<dbReference type="AlphaFoldDB" id="A0A160KQG8"/>
<evidence type="ECO:0000313" key="1">
    <source>
        <dbReference type="EMBL" id="AND15248.1"/>
    </source>
</evidence>
<dbReference type="OrthoDB" id="5118563at2"/>
<dbReference type="Pfam" id="PF18928">
    <property type="entry name" value="DUF5677"/>
    <property type="match status" value="1"/>
</dbReference>
<dbReference type="KEGG" id="rtn:A6122_0079"/>
<organism evidence="1 2">
    <name type="scientific">Rathayibacter tritici</name>
    <dbReference type="NCBI Taxonomy" id="33888"/>
    <lineage>
        <taxon>Bacteria</taxon>
        <taxon>Bacillati</taxon>
        <taxon>Actinomycetota</taxon>
        <taxon>Actinomycetes</taxon>
        <taxon>Micrococcales</taxon>
        <taxon>Microbacteriaceae</taxon>
        <taxon>Rathayibacter</taxon>
    </lineage>
</organism>